<dbReference type="GO" id="GO:0051119">
    <property type="term" value="F:sugar transmembrane transporter activity"/>
    <property type="evidence" value="ECO:0007669"/>
    <property type="project" value="InterPro"/>
</dbReference>
<protein>
    <recommendedName>
        <fullName evidence="10">Major facilitator superfamily (MFS) profile domain-containing protein</fullName>
    </recommendedName>
</protein>
<dbReference type="SUPFAM" id="SSF103473">
    <property type="entry name" value="MFS general substrate transporter"/>
    <property type="match status" value="1"/>
</dbReference>
<feature type="transmembrane region" description="Helical" evidence="9">
    <location>
        <begin position="315"/>
        <end position="337"/>
    </location>
</feature>
<accession>A0A8K0CEU9</accession>
<dbReference type="InterPro" id="IPR050549">
    <property type="entry name" value="MFS_Trehalose_Transporter"/>
</dbReference>
<organism evidence="11 12">
    <name type="scientific">Ignelater luminosus</name>
    <name type="common">Cucubano</name>
    <name type="synonym">Pyrophorus luminosus</name>
    <dbReference type="NCBI Taxonomy" id="2038154"/>
    <lineage>
        <taxon>Eukaryota</taxon>
        <taxon>Metazoa</taxon>
        <taxon>Ecdysozoa</taxon>
        <taxon>Arthropoda</taxon>
        <taxon>Hexapoda</taxon>
        <taxon>Insecta</taxon>
        <taxon>Pterygota</taxon>
        <taxon>Neoptera</taxon>
        <taxon>Endopterygota</taxon>
        <taxon>Coleoptera</taxon>
        <taxon>Polyphaga</taxon>
        <taxon>Elateriformia</taxon>
        <taxon>Elateroidea</taxon>
        <taxon>Elateridae</taxon>
        <taxon>Agrypninae</taxon>
        <taxon>Pyrophorini</taxon>
        <taxon>Ignelater</taxon>
    </lineage>
</organism>
<reference evidence="11" key="1">
    <citation type="submission" date="2019-08" db="EMBL/GenBank/DDBJ databases">
        <title>The genome of the North American firefly Photinus pyralis.</title>
        <authorList>
            <consortium name="Photinus pyralis genome working group"/>
            <person name="Fallon T.R."/>
            <person name="Sander Lower S.E."/>
            <person name="Weng J.-K."/>
        </authorList>
    </citation>
    <scope>NUCLEOTIDE SEQUENCE</scope>
    <source>
        <strain evidence="11">TRF0915ILg1</strain>
        <tissue evidence="11">Whole body</tissue>
    </source>
</reference>
<evidence type="ECO:0000256" key="1">
    <source>
        <dbReference type="ARBA" id="ARBA00004651"/>
    </source>
</evidence>
<sequence>MSKDELSANRQSLQTEPLMGLGSIAAGTVLGWTGNITEELKNGEFNDIEITDFDLKWIGSFATLGAMFMCFPSGIMCEKLGRKLSMLTLTVPFIVGWLLIIFANSVEMIYIGRFLTGMVIGAFLPLLSLYIGEIAEKEIRGALVILAGVVTLGIMLAYIIAYMVNPKLYTIIVATLPLLFMITFLFQPETPVYSMKQGREAEARATLIRLRGSSYDIDAEIKEIKAVIEKDKENQTSFKDSITKTSTKKAAAICFSLMFFQQAGGINAVIFYTSDIFLSSGAKLDPKLAAIVVGALQFIPTFFSIPVIDRIGRRMLFLVSNLVMGVGLIILGVFFTLSERQFVNSQTLANLGFMPLLGLSLFIIAFPLGSGPVPWIMSAELFPPGIKGLAVAATSTFNWFIAFIITNFYFNIKEAIGGDVTFYVFSAVCFIGAAFAIFAVPETKGKSLYQIQIELTYVEKRVT</sequence>
<dbReference type="InterPro" id="IPR003663">
    <property type="entry name" value="Sugar/inositol_transpt"/>
</dbReference>
<feature type="domain" description="Major facilitator superfamily (MFS) profile" evidence="10">
    <location>
        <begin position="15"/>
        <end position="444"/>
    </location>
</feature>
<comment type="caution">
    <text evidence="11">The sequence shown here is derived from an EMBL/GenBank/DDBJ whole genome shotgun (WGS) entry which is preliminary data.</text>
</comment>
<evidence type="ECO:0000256" key="6">
    <source>
        <dbReference type="ARBA" id="ARBA00023180"/>
    </source>
</evidence>
<dbReference type="PANTHER" id="PTHR48021:SF1">
    <property type="entry name" value="GH07001P-RELATED"/>
    <property type="match status" value="1"/>
</dbReference>
<proteinExistence type="inferred from homology"/>
<dbReference type="InterPro" id="IPR005829">
    <property type="entry name" value="Sugar_transporter_CS"/>
</dbReference>
<dbReference type="CDD" id="cd17358">
    <property type="entry name" value="MFS_GLUT6_8_Class3_like"/>
    <property type="match status" value="1"/>
</dbReference>
<dbReference type="PANTHER" id="PTHR48021">
    <property type="match status" value="1"/>
</dbReference>
<comment type="similarity">
    <text evidence="7">Belongs to the major facilitator superfamily. Sugar transporter (TC 2.A.1.1) family. Trehalose transporter subfamily.</text>
</comment>
<keyword evidence="8" id="KW-0813">Transport</keyword>
<dbReference type="EMBL" id="VTPC01090522">
    <property type="protein sequence ID" value="KAF2883248.1"/>
    <property type="molecule type" value="Genomic_DNA"/>
</dbReference>
<feature type="transmembrane region" description="Helical" evidence="9">
    <location>
        <begin position="250"/>
        <end position="273"/>
    </location>
</feature>
<feature type="transmembrane region" description="Helical" evidence="9">
    <location>
        <begin position="168"/>
        <end position="186"/>
    </location>
</feature>
<evidence type="ECO:0000256" key="8">
    <source>
        <dbReference type="RuleBase" id="RU003346"/>
    </source>
</evidence>
<feature type="transmembrane region" description="Helical" evidence="9">
    <location>
        <begin position="288"/>
        <end position="308"/>
    </location>
</feature>
<dbReference type="OrthoDB" id="6612291at2759"/>
<evidence type="ECO:0000256" key="4">
    <source>
        <dbReference type="ARBA" id="ARBA00022989"/>
    </source>
</evidence>
<comment type="subcellular location">
    <subcellularLocation>
        <location evidence="1">Cell membrane</location>
        <topology evidence="1">Multi-pass membrane protein</topology>
    </subcellularLocation>
</comment>
<evidence type="ECO:0000313" key="11">
    <source>
        <dbReference type="EMBL" id="KAF2883248.1"/>
    </source>
</evidence>
<evidence type="ECO:0000256" key="2">
    <source>
        <dbReference type="ARBA" id="ARBA00022475"/>
    </source>
</evidence>
<dbReference type="InterPro" id="IPR044775">
    <property type="entry name" value="MFS_ERD6/Tret1-like"/>
</dbReference>
<dbReference type="NCBIfam" id="TIGR00879">
    <property type="entry name" value="SP"/>
    <property type="match status" value="1"/>
</dbReference>
<dbReference type="Pfam" id="PF00083">
    <property type="entry name" value="Sugar_tr"/>
    <property type="match status" value="1"/>
</dbReference>
<dbReference type="InterPro" id="IPR005828">
    <property type="entry name" value="MFS_sugar_transport-like"/>
</dbReference>
<dbReference type="FunFam" id="1.20.1250.20:FF:000055">
    <property type="entry name" value="Facilitated trehalose transporter Tret1-2 homolog"/>
    <property type="match status" value="1"/>
</dbReference>
<dbReference type="AlphaFoldDB" id="A0A8K0CEU9"/>
<feature type="transmembrane region" description="Helical" evidence="9">
    <location>
        <begin position="357"/>
        <end position="377"/>
    </location>
</feature>
<keyword evidence="3 9" id="KW-0812">Transmembrane</keyword>
<dbReference type="InterPro" id="IPR036259">
    <property type="entry name" value="MFS_trans_sf"/>
</dbReference>
<dbReference type="GO" id="GO:0005886">
    <property type="term" value="C:plasma membrane"/>
    <property type="evidence" value="ECO:0007669"/>
    <property type="project" value="UniProtKB-SubCell"/>
</dbReference>
<feature type="transmembrane region" description="Helical" evidence="9">
    <location>
        <begin position="109"/>
        <end position="131"/>
    </location>
</feature>
<feature type="transmembrane region" description="Helical" evidence="9">
    <location>
        <begin position="422"/>
        <end position="440"/>
    </location>
</feature>
<dbReference type="PROSITE" id="PS00216">
    <property type="entry name" value="SUGAR_TRANSPORT_1"/>
    <property type="match status" value="1"/>
</dbReference>
<keyword evidence="4 9" id="KW-1133">Transmembrane helix</keyword>
<evidence type="ECO:0000256" key="7">
    <source>
        <dbReference type="ARBA" id="ARBA00024348"/>
    </source>
</evidence>
<dbReference type="Proteomes" id="UP000801492">
    <property type="component" value="Unassembled WGS sequence"/>
</dbReference>
<dbReference type="PROSITE" id="PS50850">
    <property type="entry name" value="MFS"/>
    <property type="match status" value="1"/>
</dbReference>
<dbReference type="Gene3D" id="1.20.1250.20">
    <property type="entry name" value="MFS general substrate transporter like domains"/>
    <property type="match status" value="1"/>
</dbReference>
<keyword evidence="6" id="KW-0325">Glycoprotein</keyword>
<dbReference type="PRINTS" id="PR00171">
    <property type="entry name" value="SUGRTRNSPORT"/>
</dbReference>
<evidence type="ECO:0000256" key="9">
    <source>
        <dbReference type="SAM" id="Phobius"/>
    </source>
</evidence>
<gene>
    <name evidence="11" type="ORF">ILUMI_22918</name>
</gene>
<keyword evidence="5 9" id="KW-0472">Membrane</keyword>
<feature type="transmembrane region" description="Helical" evidence="9">
    <location>
        <begin position="84"/>
        <end position="103"/>
    </location>
</feature>
<evidence type="ECO:0000256" key="3">
    <source>
        <dbReference type="ARBA" id="ARBA00022692"/>
    </source>
</evidence>
<feature type="transmembrane region" description="Helical" evidence="9">
    <location>
        <begin position="57"/>
        <end position="77"/>
    </location>
</feature>
<evidence type="ECO:0000256" key="5">
    <source>
        <dbReference type="ARBA" id="ARBA00023136"/>
    </source>
</evidence>
<dbReference type="InterPro" id="IPR020846">
    <property type="entry name" value="MFS_dom"/>
</dbReference>
<feature type="transmembrane region" description="Helical" evidence="9">
    <location>
        <begin position="143"/>
        <end position="162"/>
    </location>
</feature>
<keyword evidence="2" id="KW-1003">Cell membrane</keyword>
<name>A0A8K0CEU9_IGNLU</name>
<evidence type="ECO:0000313" key="12">
    <source>
        <dbReference type="Proteomes" id="UP000801492"/>
    </source>
</evidence>
<keyword evidence="12" id="KW-1185">Reference proteome</keyword>
<evidence type="ECO:0000259" key="10">
    <source>
        <dbReference type="PROSITE" id="PS50850"/>
    </source>
</evidence>
<feature type="transmembrane region" description="Helical" evidence="9">
    <location>
        <begin position="389"/>
        <end position="410"/>
    </location>
</feature>